<gene>
    <name evidence="1" type="ORF">B7H17_04880</name>
</gene>
<dbReference type="Proteomes" id="UP000193675">
    <property type="component" value="Unassembled WGS sequence"/>
</dbReference>
<organism evidence="1 2">
    <name type="scientific">Pseudomonas putida</name>
    <name type="common">Arthrobacter siderocapsulatus</name>
    <dbReference type="NCBI Taxonomy" id="303"/>
    <lineage>
        <taxon>Bacteria</taxon>
        <taxon>Pseudomonadati</taxon>
        <taxon>Pseudomonadota</taxon>
        <taxon>Gammaproteobacteria</taxon>
        <taxon>Pseudomonadales</taxon>
        <taxon>Pseudomonadaceae</taxon>
        <taxon>Pseudomonas</taxon>
    </lineage>
</organism>
<accession>A0A1X1A430</accession>
<protein>
    <submittedName>
        <fullName evidence="1">Uncharacterized protein</fullName>
    </submittedName>
</protein>
<dbReference type="AlphaFoldDB" id="A0A1X1A430"/>
<dbReference type="EMBL" id="NBWC01000006">
    <property type="protein sequence ID" value="ORL66618.1"/>
    <property type="molecule type" value="Genomic_DNA"/>
</dbReference>
<comment type="caution">
    <text evidence="1">The sequence shown here is derived from an EMBL/GenBank/DDBJ whole genome shotgun (WGS) entry which is preliminary data.</text>
</comment>
<reference evidence="1 2" key="1">
    <citation type="submission" date="2017-04" db="EMBL/GenBank/DDBJ databases">
        <title>Presence of VIM-2 positive Pseudomonas species in chickens and their surrounding environment.</title>
        <authorList>
            <person name="Zhang R."/>
        </authorList>
    </citation>
    <scope>NUCLEOTIDE SEQUENCE [LARGE SCALE GENOMIC DNA]</scope>
    <source>
        <strain evidence="1 2">DZ-C18</strain>
    </source>
</reference>
<dbReference type="OrthoDB" id="7007207at2"/>
<name>A0A1X1A430_PSEPU</name>
<evidence type="ECO:0000313" key="1">
    <source>
        <dbReference type="EMBL" id="ORL66618.1"/>
    </source>
</evidence>
<evidence type="ECO:0000313" key="2">
    <source>
        <dbReference type="Proteomes" id="UP000193675"/>
    </source>
</evidence>
<sequence length="340" mass="37215">MAVQYGGRTRNASGVVTLDTSVTALRSIYTTQVQGNGAWDQYFSIPQIKEGSFVVVQPPTPDYAVSVEAWWSPGQLHLRRAFNDRWVVKVLSYGDAPDATTKYGIRARNDSNLVQIDNVNKVMSVAGSGSFLLGRRGPSDYILSGQGNFPSVIRTTEEPYVFLRSDTGMLVRKYRVLGSPGAWTGFTVDASFLGPFVDLLYTVHWMVGSTTPSAIEGDYGIRIRNESSERTFNSNDNLILLSGGAPSSDRFVRAGTPIETPTVYWSSFQMPWTGNVNDYFLASSLLPTFFDGYEFYDNPAGFLVGNRSVLQAYSGSYNSSTGAAGVNGRTVFAGRPVRPL</sequence>
<dbReference type="RefSeq" id="WP_084854809.1">
    <property type="nucleotide sequence ID" value="NZ_NBWC01000006.1"/>
</dbReference>
<proteinExistence type="predicted"/>